<protein>
    <submittedName>
        <fullName evidence="1">Uncharacterized protein</fullName>
    </submittedName>
</protein>
<proteinExistence type="predicted"/>
<comment type="caution">
    <text evidence="1">The sequence shown here is derived from an EMBL/GenBank/DDBJ whole genome shotgun (WGS) entry which is preliminary data.</text>
</comment>
<dbReference type="OrthoDB" id="5383575at2759"/>
<evidence type="ECO:0000313" key="2">
    <source>
        <dbReference type="Proteomes" id="UP000015100"/>
    </source>
</evidence>
<reference evidence="1 2" key="1">
    <citation type="journal article" date="2013" name="PLoS Genet.">
        <title>Genomic mechanisms accounting for the adaptation to parasitism in nematode-trapping fungi.</title>
        <authorList>
            <person name="Meerupati T."/>
            <person name="Andersson K.M."/>
            <person name="Friman E."/>
            <person name="Kumar D."/>
            <person name="Tunlid A."/>
            <person name="Ahren D."/>
        </authorList>
    </citation>
    <scope>NUCLEOTIDE SEQUENCE [LARGE SCALE GENOMIC DNA]</scope>
    <source>
        <strain evidence="1 2">CBS 200.50</strain>
    </source>
</reference>
<dbReference type="HOGENOM" id="CLU_2183847_0_0_1"/>
<dbReference type="AlphaFoldDB" id="S8A4Y1"/>
<dbReference type="Proteomes" id="UP000015100">
    <property type="component" value="Unassembled WGS sequence"/>
</dbReference>
<evidence type="ECO:0000313" key="1">
    <source>
        <dbReference type="EMBL" id="EPS36181.1"/>
    </source>
</evidence>
<gene>
    <name evidence="1" type="ORF">H072_10373</name>
</gene>
<organism evidence="1 2">
    <name type="scientific">Dactylellina haptotyla (strain CBS 200.50)</name>
    <name type="common">Nematode-trapping fungus</name>
    <name type="synonym">Monacrosporium haptotylum</name>
    <dbReference type="NCBI Taxonomy" id="1284197"/>
    <lineage>
        <taxon>Eukaryota</taxon>
        <taxon>Fungi</taxon>
        <taxon>Dikarya</taxon>
        <taxon>Ascomycota</taxon>
        <taxon>Pezizomycotina</taxon>
        <taxon>Orbiliomycetes</taxon>
        <taxon>Orbiliales</taxon>
        <taxon>Orbiliaceae</taxon>
        <taxon>Dactylellina</taxon>
    </lineage>
</organism>
<dbReference type="EMBL" id="AQGS01000958">
    <property type="protein sequence ID" value="EPS36181.1"/>
    <property type="molecule type" value="Genomic_DNA"/>
</dbReference>
<name>S8A4Y1_DACHA</name>
<accession>S8A4Y1</accession>
<reference evidence="2" key="2">
    <citation type="submission" date="2013-04" db="EMBL/GenBank/DDBJ databases">
        <title>Genomic mechanisms accounting for the adaptation to parasitism in nematode-trapping fungi.</title>
        <authorList>
            <person name="Ahren D.G."/>
        </authorList>
    </citation>
    <scope>NUCLEOTIDE SEQUENCE [LARGE SCALE GENOMIC DNA]</scope>
    <source>
        <strain evidence="2">CBS 200.50</strain>
    </source>
</reference>
<keyword evidence="2" id="KW-1185">Reference proteome</keyword>
<sequence length="109" mass="12405">MNYVAYNTLDINHYMYPDTNLMPVGNLWTCAFTIDPAVASTVAGTSGFRGLFYIPSVVTDATFAALGTNYIKLPNNRLQLVYYQDPNVNASRRYIPEPTTFEYYRKEVL</sequence>